<organism evidence="5 6">
    <name type="scientific">Blautia hydrogenotrophica (strain DSM 10507 / JCM 14656 / S5a33)</name>
    <name type="common">Ruminococcus hydrogenotrophicus</name>
    <dbReference type="NCBI Taxonomy" id="476272"/>
    <lineage>
        <taxon>Bacteria</taxon>
        <taxon>Bacillati</taxon>
        <taxon>Bacillota</taxon>
        <taxon>Clostridia</taxon>
        <taxon>Lachnospirales</taxon>
        <taxon>Lachnospiraceae</taxon>
        <taxon>Blautia</taxon>
    </lineage>
</organism>
<keyword evidence="1" id="KW-0479">Metal-binding</keyword>
<dbReference type="GO" id="GO:0046872">
    <property type="term" value="F:metal ion binding"/>
    <property type="evidence" value="ECO:0007669"/>
    <property type="project" value="UniProtKB-KW"/>
</dbReference>
<dbReference type="SUPFAM" id="SSF46548">
    <property type="entry name" value="alpha-helical ferredoxin"/>
    <property type="match status" value="1"/>
</dbReference>
<dbReference type="Pfam" id="PF00248">
    <property type="entry name" value="Aldo_ket_red"/>
    <property type="match status" value="1"/>
</dbReference>
<proteinExistence type="predicted"/>
<dbReference type="InterPro" id="IPR017896">
    <property type="entry name" value="4Fe4S_Fe-S-bd"/>
</dbReference>
<comment type="caution">
    <text evidence="5">The sequence shown here is derived from an EMBL/GenBank/DDBJ whole genome shotgun (WGS) entry which is preliminary data.</text>
</comment>
<dbReference type="EMBL" id="ACBZ01000110">
    <property type="protein sequence ID" value="EEG49010.1"/>
    <property type="molecule type" value="Genomic_DNA"/>
</dbReference>
<dbReference type="InterPro" id="IPR017900">
    <property type="entry name" value="4Fe4S_Fe_S_CS"/>
</dbReference>
<keyword evidence="2" id="KW-0408">Iron</keyword>
<dbReference type="PROSITE" id="PS00198">
    <property type="entry name" value="4FE4S_FER_1"/>
    <property type="match status" value="1"/>
</dbReference>
<dbReference type="SUPFAM" id="SSF51430">
    <property type="entry name" value="NAD(P)-linked oxidoreductase"/>
    <property type="match status" value="1"/>
</dbReference>
<dbReference type="PANTHER" id="PTHR43312:SF1">
    <property type="entry name" value="NADP-DEPENDENT OXIDOREDUCTASE DOMAIN-CONTAINING PROTEIN"/>
    <property type="match status" value="1"/>
</dbReference>
<dbReference type="AlphaFoldDB" id="C0CMJ6"/>
<dbReference type="PATRIC" id="fig|476272.21.peg.1510"/>
<gene>
    <name evidence="5" type="ORF">RUMHYD_02081</name>
</gene>
<dbReference type="PROSITE" id="PS51379">
    <property type="entry name" value="4FE4S_FER_2"/>
    <property type="match status" value="1"/>
</dbReference>
<reference evidence="5 6" key="2">
    <citation type="submission" date="2009-02" db="EMBL/GenBank/DDBJ databases">
        <title>Draft genome sequence of Blautia hydrogenotrophica DSM 10507 (Ruminococcus hydrogenotrophicus DSM 10507).</title>
        <authorList>
            <person name="Sudarsanam P."/>
            <person name="Ley R."/>
            <person name="Guruge J."/>
            <person name="Turnbaugh P.J."/>
            <person name="Mahowald M."/>
            <person name="Liep D."/>
            <person name="Gordon J."/>
        </authorList>
    </citation>
    <scope>NUCLEOTIDE SEQUENCE [LARGE SCALE GENOMIC DNA]</scope>
    <source>
        <strain evidence="6">DSM 10507 / JCM 14656 / S5a33</strain>
    </source>
</reference>
<dbReference type="Gene3D" id="3.20.20.100">
    <property type="entry name" value="NADP-dependent oxidoreductase domain"/>
    <property type="match status" value="1"/>
</dbReference>
<feature type="domain" description="4Fe-4S ferredoxin-type" evidence="4">
    <location>
        <begin position="349"/>
        <end position="378"/>
    </location>
</feature>
<sequence length="389" mass="43668">MEEKEMDYRRLGNTTLEVSEIGMGCEGFVDKNEKQIAGLVDLMEREGVNYLDLYTPNPQVRSGLGKALRGRRERFLLQAHLCTIWKNGQYERTRNIQEVKAGFEDLLLRLETDHVEIGMVHYVDTMEDWQAVSEGVVMEYARDLRERGVIQCIGLSSHNPVVALEAVKSGLIQVLMFSVNPCYDLQPASENCEELWDEKNYQGQLLNMDADRQELYETCSRLGVGITVMKAFGGGDLLNEQLSPAGKSLTPCQCIHYALTRPAVATVLSGARTEQELQESLAYVTASEEDRDFAKAFAGFPRMSWKGHCMYCGHCAPCPKEIDVAAVTKFLNLSKAQGSVPETVREHYQLLAHKADECVECGACEKRCPFEVAVIENMRQAREVFGTGR</sequence>
<dbReference type="PANTHER" id="PTHR43312">
    <property type="entry name" value="D-THREO-ALDOSE 1-DEHYDROGENASE"/>
    <property type="match status" value="1"/>
</dbReference>
<keyword evidence="3" id="KW-0411">Iron-sulfur</keyword>
<evidence type="ECO:0000313" key="5">
    <source>
        <dbReference type="EMBL" id="EEG49010.1"/>
    </source>
</evidence>
<evidence type="ECO:0000256" key="2">
    <source>
        <dbReference type="ARBA" id="ARBA00023004"/>
    </source>
</evidence>
<evidence type="ECO:0000259" key="4">
    <source>
        <dbReference type="PROSITE" id="PS51379"/>
    </source>
</evidence>
<dbReference type="Proteomes" id="UP000003100">
    <property type="component" value="Unassembled WGS sequence"/>
</dbReference>
<keyword evidence="6" id="KW-1185">Reference proteome</keyword>
<evidence type="ECO:0000256" key="3">
    <source>
        <dbReference type="ARBA" id="ARBA00023014"/>
    </source>
</evidence>
<evidence type="ECO:0000313" key="6">
    <source>
        <dbReference type="Proteomes" id="UP000003100"/>
    </source>
</evidence>
<dbReference type="InterPro" id="IPR023210">
    <property type="entry name" value="NADP_OxRdtase_dom"/>
</dbReference>
<dbReference type="InterPro" id="IPR053135">
    <property type="entry name" value="AKR2_Oxidoreductase"/>
</dbReference>
<name>C0CMJ6_BLAHS</name>
<dbReference type="HOGENOM" id="CLU_061145_0_0_9"/>
<dbReference type="eggNOG" id="COG1453">
    <property type="taxonomic scope" value="Bacteria"/>
</dbReference>
<dbReference type="InterPro" id="IPR036812">
    <property type="entry name" value="NAD(P)_OxRdtase_dom_sf"/>
</dbReference>
<dbReference type="CDD" id="cd19100">
    <property type="entry name" value="AKR_unchar"/>
    <property type="match status" value="1"/>
</dbReference>
<evidence type="ECO:0000256" key="1">
    <source>
        <dbReference type="ARBA" id="ARBA00022723"/>
    </source>
</evidence>
<accession>C0CMJ6</accession>
<dbReference type="GO" id="GO:0051536">
    <property type="term" value="F:iron-sulfur cluster binding"/>
    <property type="evidence" value="ECO:0007669"/>
    <property type="project" value="UniProtKB-KW"/>
</dbReference>
<protein>
    <recommendedName>
        <fullName evidence="4">4Fe-4S ferredoxin-type domain-containing protein</fullName>
    </recommendedName>
</protein>
<reference evidence="5 6" key="1">
    <citation type="submission" date="2009-01" db="EMBL/GenBank/DDBJ databases">
        <authorList>
            <person name="Fulton L."/>
            <person name="Clifton S."/>
            <person name="Fulton B."/>
            <person name="Xu J."/>
            <person name="Minx P."/>
            <person name="Pepin K.H."/>
            <person name="Johnson M."/>
            <person name="Bhonagiri V."/>
            <person name="Nash W.E."/>
            <person name="Mardis E.R."/>
            <person name="Wilson R.K."/>
        </authorList>
    </citation>
    <scope>NUCLEOTIDE SEQUENCE [LARGE SCALE GENOMIC DNA]</scope>
    <source>
        <strain evidence="6">DSM 10507 / JCM 14656 / S5a33</strain>
    </source>
</reference>